<accession>A0A109GDI1</accession>
<evidence type="ECO:0000259" key="8">
    <source>
        <dbReference type="PROSITE" id="PS51372"/>
    </source>
</evidence>
<dbReference type="InterPro" id="IPR050661">
    <property type="entry name" value="BglG_antiterminators"/>
</dbReference>
<comment type="caution">
    <text evidence="9">The sequence shown here is derived from an EMBL/GenBank/DDBJ whole genome shotgun (WGS) entry which is preliminary data.</text>
</comment>
<dbReference type="EMBL" id="LRPH01000042">
    <property type="protein sequence ID" value="KWU64795.1"/>
    <property type="molecule type" value="Genomic_DNA"/>
</dbReference>
<dbReference type="InterPro" id="IPR007737">
    <property type="entry name" value="Mga_HTH"/>
</dbReference>
<dbReference type="PROSITE" id="PS51099">
    <property type="entry name" value="PTS_EIIB_TYPE_2"/>
    <property type="match status" value="1"/>
</dbReference>
<dbReference type="Gene3D" id="3.40.930.10">
    <property type="entry name" value="Mannitol-specific EII, Chain A"/>
    <property type="match status" value="1"/>
</dbReference>
<dbReference type="PROSITE" id="PS51372">
    <property type="entry name" value="PRD_2"/>
    <property type="match status" value="2"/>
</dbReference>
<dbReference type="SUPFAM" id="SSF55804">
    <property type="entry name" value="Phoshotransferase/anion transport protein"/>
    <property type="match status" value="1"/>
</dbReference>
<dbReference type="Gene3D" id="1.10.1790.10">
    <property type="entry name" value="PRD domain"/>
    <property type="match status" value="2"/>
</dbReference>
<keyword evidence="5" id="KW-0804">Transcription</keyword>
<dbReference type="Pfam" id="PF00874">
    <property type="entry name" value="PRD"/>
    <property type="match status" value="2"/>
</dbReference>
<feature type="domain" description="PTS EIIB type-2" evidence="7">
    <location>
        <begin position="412"/>
        <end position="505"/>
    </location>
</feature>
<evidence type="ECO:0000259" key="7">
    <source>
        <dbReference type="PROSITE" id="PS51099"/>
    </source>
</evidence>
<dbReference type="Proteomes" id="UP000065797">
    <property type="component" value="Unassembled WGS sequence"/>
</dbReference>
<proteinExistence type="predicted"/>
<dbReference type="InterPro" id="IPR011608">
    <property type="entry name" value="PRD"/>
</dbReference>
<sequence>MTKVHQRLISILEEFLEEKSMLNRAFLASRLHVSTKTIQKDIKLLNDILEEHGAKIESQRGNGYELEIIQTKKFEDFCVNVFQKQTEKIPTSYEERVAYILHRILTTDGYVKLSQLAEEIYVSKSTVNLIMKDVTDICSRYELQIEKRPYYGIRIVGEEFNIRSCLSQYGLPRYDHTPFHENYEQTDTYLSLPHISLIRSVILKYIEGGTIYLSDIEIDNLSIHIAIALKRCRDDHYIQALHVEESELIIKKEYKIAKQILGNLGEELKLQFPEEEILYVTMHLLSTAVTARDRYENVEELLGKDVYAFMQHILFKVAEERNLTFYYDEELLFGFGVHLKTLLNRLKYKLNTRNPLLAEVKKNYPYAFEIAVLVGDIIGEYTGESIPESEIGYIAIHFGGAMSRLQENNQKKRCLLVCATGQGSAQLLKYKILSHFRDKLEIVGITGYYQLKVEDLYKDKIDCIISTIHIPSGLHVPVIKVNSIFDDKEIKSIGKQLFTHVNDSIQQYIKEDLIFLNRSASTKEEVIQFLCEKAAEKNYVPANFYASVMERENTSPTAVGNLVAIPHPMQLLSDTTFLMFCTLDKAIDWGDKKVQVIIIFSVKRNNNEDLQKLYDFLYDIMSSQTIIEKLHQAQAVDDFQEILLSL</sequence>
<dbReference type="InterPro" id="IPR016152">
    <property type="entry name" value="PTrfase/Anion_transptr"/>
</dbReference>
<dbReference type="Pfam" id="PF08279">
    <property type="entry name" value="HTH_11"/>
    <property type="match status" value="1"/>
</dbReference>
<dbReference type="InterPro" id="IPR002178">
    <property type="entry name" value="PTS_EIIA_type-2_dom"/>
</dbReference>
<feature type="domain" description="PRD" evidence="8">
    <location>
        <begin position="189"/>
        <end position="294"/>
    </location>
</feature>
<dbReference type="InterPro" id="IPR036634">
    <property type="entry name" value="PRD_sf"/>
</dbReference>
<dbReference type="PANTHER" id="PTHR30185:SF13">
    <property type="entry name" value="LICABCH OPERON REGULATOR-RELATED"/>
    <property type="match status" value="1"/>
</dbReference>
<evidence type="ECO:0000313" key="9">
    <source>
        <dbReference type="EMBL" id="KWU64795.1"/>
    </source>
</evidence>
<feature type="domain" description="PTS EIIA type-2" evidence="6">
    <location>
        <begin position="507"/>
        <end position="646"/>
    </location>
</feature>
<dbReference type="CDD" id="cd05568">
    <property type="entry name" value="PTS_IIB_bgl_like"/>
    <property type="match status" value="1"/>
</dbReference>
<dbReference type="InterPro" id="IPR013196">
    <property type="entry name" value="HTH_11"/>
</dbReference>
<evidence type="ECO:0000256" key="3">
    <source>
        <dbReference type="ARBA" id="ARBA00023015"/>
    </source>
</evidence>
<evidence type="ECO:0000256" key="5">
    <source>
        <dbReference type="ARBA" id="ARBA00023163"/>
    </source>
</evidence>
<dbReference type="InterPro" id="IPR036388">
    <property type="entry name" value="WH-like_DNA-bd_sf"/>
</dbReference>
<dbReference type="RefSeq" id="WP_060750005.1">
    <property type="nucleotide sequence ID" value="NZ_LRPH01000042.1"/>
</dbReference>
<keyword evidence="4" id="KW-0010">Activator</keyword>
<dbReference type="GO" id="GO:0009401">
    <property type="term" value="P:phosphoenolpyruvate-dependent sugar phosphotransferase system"/>
    <property type="evidence" value="ECO:0007669"/>
    <property type="project" value="InterPro"/>
</dbReference>
<name>A0A109GDI1_BACMY</name>
<protein>
    <submittedName>
        <fullName evidence="9">PTS fructose transporter subunit IIA</fullName>
    </submittedName>
</protein>
<keyword evidence="3" id="KW-0805">Transcription regulation</keyword>
<dbReference type="Pfam" id="PF00359">
    <property type="entry name" value="PTS_EIIA_2"/>
    <property type="match status" value="1"/>
</dbReference>
<evidence type="ECO:0000259" key="6">
    <source>
        <dbReference type="PROSITE" id="PS51094"/>
    </source>
</evidence>
<evidence type="ECO:0000313" key="10">
    <source>
        <dbReference type="Proteomes" id="UP000065797"/>
    </source>
</evidence>
<keyword evidence="2" id="KW-0677">Repeat</keyword>
<organism evidence="9 10">
    <name type="scientific">Bacillus mycoides</name>
    <dbReference type="NCBI Taxonomy" id="1405"/>
    <lineage>
        <taxon>Bacteria</taxon>
        <taxon>Bacillati</taxon>
        <taxon>Bacillota</taxon>
        <taxon>Bacilli</taxon>
        <taxon>Bacillales</taxon>
        <taxon>Bacillaceae</taxon>
        <taxon>Bacillus</taxon>
        <taxon>Bacillus cereus group</taxon>
    </lineage>
</organism>
<dbReference type="InterPro" id="IPR036390">
    <property type="entry name" value="WH_DNA-bd_sf"/>
</dbReference>
<evidence type="ECO:0000256" key="1">
    <source>
        <dbReference type="ARBA" id="ARBA00022679"/>
    </source>
</evidence>
<dbReference type="PANTHER" id="PTHR30185">
    <property type="entry name" value="CRYPTIC BETA-GLUCOSIDE BGL OPERON ANTITERMINATOR"/>
    <property type="match status" value="1"/>
</dbReference>
<dbReference type="CDD" id="cd00211">
    <property type="entry name" value="PTS_IIA_fru"/>
    <property type="match status" value="1"/>
</dbReference>
<dbReference type="GO" id="GO:0006355">
    <property type="term" value="P:regulation of DNA-templated transcription"/>
    <property type="evidence" value="ECO:0007669"/>
    <property type="project" value="InterPro"/>
</dbReference>
<dbReference type="Gene3D" id="1.10.10.10">
    <property type="entry name" value="Winged helix-like DNA-binding domain superfamily/Winged helix DNA-binding domain"/>
    <property type="match status" value="2"/>
</dbReference>
<dbReference type="Gene3D" id="3.40.50.2300">
    <property type="match status" value="1"/>
</dbReference>
<dbReference type="InterPro" id="IPR013011">
    <property type="entry name" value="PTS_EIIB_2"/>
</dbReference>
<evidence type="ECO:0000256" key="4">
    <source>
        <dbReference type="ARBA" id="ARBA00023159"/>
    </source>
</evidence>
<feature type="domain" description="PRD" evidence="8">
    <location>
        <begin position="301"/>
        <end position="408"/>
    </location>
</feature>
<gene>
    <name evidence="9" type="ORF">AWW70_11850</name>
</gene>
<dbReference type="GO" id="GO:0008982">
    <property type="term" value="F:protein-N(PI)-phosphohistidine-sugar phosphotransferase activity"/>
    <property type="evidence" value="ECO:0007669"/>
    <property type="project" value="InterPro"/>
</dbReference>
<dbReference type="SUPFAM" id="SSF63520">
    <property type="entry name" value="PTS-regulatory domain, PRD"/>
    <property type="match status" value="2"/>
</dbReference>
<dbReference type="AlphaFoldDB" id="A0A109GDI1"/>
<dbReference type="Pfam" id="PF05043">
    <property type="entry name" value="Mga"/>
    <property type="match status" value="1"/>
</dbReference>
<keyword evidence="1" id="KW-0808">Transferase</keyword>
<dbReference type="SUPFAM" id="SSF46785">
    <property type="entry name" value="Winged helix' DNA-binding domain"/>
    <property type="match status" value="1"/>
</dbReference>
<reference evidence="9 10" key="1">
    <citation type="submission" date="2016-01" db="EMBL/GenBank/DDBJ databases">
        <authorList>
            <person name="McClelland M."/>
            <person name="Jain A."/>
            <person name="Saraogi P."/>
            <person name="Mendelson R."/>
            <person name="Westerman R."/>
            <person name="SanMiguel P."/>
            <person name="Csonka L."/>
        </authorList>
    </citation>
    <scope>NUCLEOTIDE SEQUENCE [LARGE SCALE GENOMIC DNA]</scope>
    <source>
        <strain evidence="9 10">PE8-15</strain>
    </source>
</reference>
<dbReference type="InterPro" id="IPR036095">
    <property type="entry name" value="PTS_EIIB-like_sf"/>
</dbReference>
<dbReference type="SUPFAM" id="SSF52794">
    <property type="entry name" value="PTS system IIB component-like"/>
    <property type="match status" value="1"/>
</dbReference>
<evidence type="ECO:0000256" key="2">
    <source>
        <dbReference type="ARBA" id="ARBA00022737"/>
    </source>
</evidence>
<dbReference type="PROSITE" id="PS51094">
    <property type="entry name" value="PTS_EIIA_TYPE_2"/>
    <property type="match status" value="1"/>
</dbReference>